<dbReference type="AlphaFoldDB" id="A0A075HNJ6"/>
<protein>
    <submittedName>
        <fullName evidence="2">Putative transcriptional regulator</fullName>
    </submittedName>
</protein>
<dbReference type="Pfam" id="PF03551">
    <property type="entry name" value="PadR"/>
    <property type="match status" value="1"/>
</dbReference>
<dbReference type="SUPFAM" id="SSF46785">
    <property type="entry name" value="Winged helix' DNA-binding domain"/>
    <property type="match status" value="1"/>
</dbReference>
<name>A0A075HNJ6_9ARCH</name>
<sequence>MSLIAPKGLLRSIVLDRASKSPVSGVDLTKAVEKASDGVWSPSPGSIYFLLSELERQGLITRLSSSNGNHYIVTKKGIDDLGRIKQDSLKMLDRQLLFANIFAMLGSESNISEVIQWARRLLYLEASVRENVIANIRSLITGSATKQN</sequence>
<evidence type="ECO:0000259" key="1">
    <source>
        <dbReference type="Pfam" id="PF03551"/>
    </source>
</evidence>
<dbReference type="EMBL" id="KF901042">
    <property type="protein sequence ID" value="AIF15992.1"/>
    <property type="molecule type" value="Genomic_DNA"/>
</dbReference>
<proteinExistence type="predicted"/>
<reference evidence="2" key="1">
    <citation type="journal article" date="2014" name="Genome Biol. Evol.">
        <title>Pangenome evidence for extensive interdomain horizontal transfer affecting lineage core and shell genes in uncultured planktonic thaumarchaeota and euryarchaeota.</title>
        <authorList>
            <person name="Deschamps P."/>
            <person name="Zivanovic Y."/>
            <person name="Moreira D."/>
            <person name="Rodriguez-Valera F."/>
            <person name="Lopez-Garcia P."/>
        </authorList>
    </citation>
    <scope>NUCLEOTIDE SEQUENCE</scope>
</reference>
<evidence type="ECO:0000313" key="2">
    <source>
        <dbReference type="EMBL" id="AIF15992.1"/>
    </source>
</evidence>
<dbReference type="InterPro" id="IPR036388">
    <property type="entry name" value="WH-like_DNA-bd_sf"/>
</dbReference>
<dbReference type="InterPro" id="IPR036390">
    <property type="entry name" value="WH_DNA-bd_sf"/>
</dbReference>
<dbReference type="PANTHER" id="PTHR43252">
    <property type="entry name" value="TRANSCRIPTIONAL REGULATOR YQJI"/>
    <property type="match status" value="1"/>
</dbReference>
<feature type="domain" description="Transcription regulator PadR N-terminal" evidence="1">
    <location>
        <begin position="14"/>
        <end position="80"/>
    </location>
</feature>
<organism evidence="2">
    <name type="scientific">uncultured marine thaumarchaeote KM3_72_A09</name>
    <dbReference type="NCBI Taxonomy" id="1456261"/>
    <lineage>
        <taxon>Archaea</taxon>
        <taxon>Nitrososphaerota</taxon>
        <taxon>environmental samples</taxon>
    </lineage>
</organism>
<dbReference type="PANTHER" id="PTHR43252:SF2">
    <property type="entry name" value="TRANSCRIPTION REGULATOR, PADR-LIKE FAMILY"/>
    <property type="match status" value="1"/>
</dbReference>
<accession>A0A075HNJ6</accession>
<dbReference type="Gene3D" id="1.10.10.10">
    <property type="entry name" value="Winged helix-like DNA-binding domain superfamily/Winged helix DNA-binding domain"/>
    <property type="match status" value="1"/>
</dbReference>
<dbReference type="InterPro" id="IPR005149">
    <property type="entry name" value="Tscrpt_reg_PadR_N"/>
</dbReference>